<dbReference type="KEGG" id="fpf:DCC35_06630"/>
<proteinExistence type="predicted"/>
<dbReference type="Proteomes" id="UP000298616">
    <property type="component" value="Chromosome"/>
</dbReference>
<organism evidence="1 2">
    <name type="scientific">Mangrovivirga cuniculi</name>
    <dbReference type="NCBI Taxonomy" id="2715131"/>
    <lineage>
        <taxon>Bacteria</taxon>
        <taxon>Pseudomonadati</taxon>
        <taxon>Bacteroidota</taxon>
        <taxon>Cytophagia</taxon>
        <taxon>Cytophagales</taxon>
        <taxon>Mangrovivirgaceae</taxon>
        <taxon>Mangrovivirga</taxon>
    </lineage>
</organism>
<evidence type="ECO:0000313" key="2">
    <source>
        <dbReference type="Proteomes" id="UP000298616"/>
    </source>
</evidence>
<accession>A0A4D7JIB8</accession>
<keyword evidence="2" id="KW-1185">Reference proteome</keyword>
<dbReference type="SUPFAM" id="SSF55486">
    <property type="entry name" value="Metalloproteases ('zincins'), catalytic domain"/>
    <property type="match status" value="1"/>
</dbReference>
<dbReference type="EMBL" id="CP028923">
    <property type="protein sequence ID" value="QCK14437.1"/>
    <property type="molecule type" value="Genomic_DNA"/>
</dbReference>
<sequence length="291" mass="31764">MACESNEQSSLVQIEVQPEFKDLEALGINARSASDIEGLQFALYKAEYLTIGENGEMGNTVFFMDTGNKQLDADFVPGTSIDGTNDISYYIDENRPSADLDVSTTSEAIDRAMNTWDNVRCSDLNVFKVPSNSMANTGFISALFGFGGSLDYFGDVVHCGWMGPDFFNFLRPGGANGILGVTFTIIFVDENGPTDIDNNGKNDVAFREIYYNDNFPWFDGGNIDVETVALHEAGHGLSQAHFGKAFLDNGTGKVHFAPRAVMNATYSGVQTDILRTDNAGHCSNWADWANN</sequence>
<dbReference type="InterPro" id="IPR024079">
    <property type="entry name" value="MetalloPept_cat_dom_sf"/>
</dbReference>
<dbReference type="AlphaFoldDB" id="A0A4D7JIB8"/>
<dbReference type="GO" id="GO:0008237">
    <property type="term" value="F:metallopeptidase activity"/>
    <property type="evidence" value="ECO:0007669"/>
    <property type="project" value="InterPro"/>
</dbReference>
<evidence type="ECO:0008006" key="3">
    <source>
        <dbReference type="Google" id="ProtNLM"/>
    </source>
</evidence>
<name>A0A4D7JIB8_9BACT</name>
<dbReference type="Gene3D" id="3.40.390.10">
    <property type="entry name" value="Collagenase (Catalytic Domain)"/>
    <property type="match status" value="1"/>
</dbReference>
<gene>
    <name evidence="1" type="ORF">DCC35_06630</name>
</gene>
<reference evidence="1 2" key="1">
    <citation type="submission" date="2018-04" db="EMBL/GenBank/DDBJ databases">
        <title>Complete genome uncultured novel isolate.</title>
        <authorList>
            <person name="Merlino G."/>
        </authorList>
    </citation>
    <scope>NUCLEOTIDE SEQUENCE [LARGE SCALE GENOMIC DNA]</scope>
    <source>
        <strain evidence="2">R1DC9</strain>
    </source>
</reference>
<evidence type="ECO:0000313" key="1">
    <source>
        <dbReference type="EMBL" id="QCK14437.1"/>
    </source>
</evidence>
<protein>
    <recommendedName>
        <fullName evidence="3">Peptidase M10 metallopeptidase domain-containing protein</fullName>
    </recommendedName>
</protein>